<feature type="domain" description="Glycosyltransferase subfamily 4-like N-terminal" evidence="2">
    <location>
        <begin position="23"/>
        <end position="177"/>
    </location>
</feature>
<evidence type="ECO:0000313" key="4">
    <source>
        <dbReference type="Proteomes" id="UP000186026"/>
    </source>
</evidence>
<dbReference type="Pfam" id="PF13439">
    <property type="entry name" value="Glyco_transf_4"/>
    <property type="match status" value="1"/>
</dbReference>
<dbReference type="RefSeq" id="WP_076498320.1">
    <property type="nucleotide sequence ID" value="NZ_FTOP01000002.1"/>
</dbReference>
<dbReference type="Pfam" id="PF00534">
    <property type="entry name" value="Glycos_transf_1"/>
    <property type="match status" value="1"/>
</dbReference>
<dbReference type="PANTHER" id="PTHR46401:SF8">
    <property type="entry name" value="BLL6006 PROTEIN"/>
    <property type="match status" value="1"/>
</dbReference>
<dbReference type="GO" id="GO:0016757">
    <property type="term" value="F:glycosyltransferase activity"/>
    <property type="evidence" value="ECO:0007669"/>
    <property type="project" value="InterPro"/>
</dbReference>
<proteinExistence type="predicted"/>
<organism evidence="3 4">
    <name type="scientific">Belliella pelovolcani</name>
    <dbReference type="NCBI Taxonomy" id="529505"/>
    <lineage>
        <taxon>Bacteria</taxon>
        <taxon>Pseudomonadati</taxon>
        <taxon>Bacteroidota</taxon>
        <taxon>Cytophagia</taxon>
        <taxon>Cytophagales</taxon>
        <taxon>Cyclobacteriaceae</taxon>
        <taxon>Belliella</taxon>
    </lineage>
</organism>
<evidence type="ECO:0000259" key="1">
    <source>
        <dbReference type="Pfam" id="PF00534"/>
    </source>
</evidence>
<dbReference type="OrthoDB" id="9792269at2"/>
<name>A0A1N7KI93_9BACT</name>
<dbReference type="InterPro" id="IPR028098">
    <property type="entry name" value="Glyco_trans_4-like_N"/>
</dbReference>
<evidence type="ECO:0000259" key="2">
    <source>
        <dbReference type="Pfam" id="PF13439"/>
    </source>
</evidence>
<feature type="domain" description="Glycosyl transferase family 1" evidence="1">
    <location>
        <begin position="192"/>
        <end position="350"/>
    </location>
</feature>
<gene>
    <name evidence="3" type="ORF">SAMN05421761_10292</name>
</gene>
<dbReference type="EMBL" id="FTOP01000002">
    <property type="protein sequence ID" value="SIS61160.1"/>
    <property type="molecule type" value="Genomic_DNA"/>
</dbReference>
<dbReference type="Gene3D" id="3.40.50.2000">
    <property type="entry name" value="Glycogen Phosphorylase B"/>
    <property type="match status" value="2"/>
</dbReference>
<dbReference type="Proteomes" id="UP000186026">
    <property type="component" value="Unassembled WGS sequence"/>
</dbReference>
<keyword evidence="3" id="KW-0808">Transferase</keyword>
<dbReference type="AlphaFoldDB" id="A0A1N7KI93"/>
<dbReference type="SUPFAM" id="SSF53756">
    <property type="entry name" value="UDP-Glycosyltransferase/glycogen phosphorylase"/>
    <property type="match status" value="1"/>
</dbReference>
<accession>A0A1N7KI93</accession>
<keyword evidence="4" id="KW-1185">Reference proteome</keyword>
<sequence length="394" mass="45039">MNSKKDQKLKVAILGAKGYPYVYGGYDTMVKELGERLQKKGVEVTVYCHRALFKNRPPYVNGIKLVYTPAIEKKSLTQLTHSFVSMLHACFSDVDVIFVVNSGNGPFGIISKIFRKPTAINVDGLEWLRPKWKGFGSKYFFWASKMATKFYDQIINDSDEMQRIYKELFNADSKVIAYGANPSLSSDARKIQNWGLEKEGYFLIVGRLVPDNNADIIISGFVKSNSKRKLVIVGDVPFQDDYVDNLKAIQDKRLLFTGYVTDPEELKALYHNCYGYFHGHEYGGTNPAMLKALGYGCAILALNTAFNQEMLQNGKHGWYFEKNPKAVSELIHKAESQPEAMQSLRDNARSGLTQKYNWDHVTDQYLEVFQHLSKNEAHRLHRFRIDNSDQIFFV</sequence>
<evidence type="ECO:0000313" key="3">
    <source>
        <dbReference type="EMBL" id="SIS61160.1"/>
    </source>
</evidence>
<dbReference type="InterPro" id="IPR001296">
    <property type="entry name" value="Glyco_trans_1"/>
</dbReference>
<dbReference type="STRING" id="529505.SAMN05421761_10292"/>
<reference evidence="4" key="1">
    <citation type="submission" date="2017-01" db="EMBL/GenBank/DDBJ databases">
        <authorList>
            <person name="Varghese N."/>
            <person name="Submissions S."/>
        </authorList>
    </citation>
    <scope>NUCLEOTIDE SEQUENCE [LARGE SCALE GENOMIC DNA]</scope>
    <source>
        <strain evidence="4">DSM 46698</strain>
    </source>
</reference>
<dbReference type="PANTHER" id="PTHR46401">
    <property type="entry name" value="GLYCOSYLTRANSFERASE WBBK-RELATED"/>
    <property type="match status" value="1"/>
</dbReference>
<protein>
    <submittedName>
        <fullName evidence="3">Glycosyltransferase involved in cell wall bisynthesis</fullName>
    </submittedName>
</protein>